<keyword evidence="2 7" id="KW-0812">Transmembrane</keyword>
<keyword evidence="10" id="KW-1185">Reference proteome</keyword>
<dbReference type="AlphaFoldDB" id="G2R8Q9"/>
<dbReference type="EMBL" id="CP003011">
    <property type="protein sequence ID" value="AEO68275.1"/>
    <property type="molecule type" value="Genomic_DNA"/>
</dbReference>
<feature type="region of interest" description="Disordered" evidence="6">
    <location>
        <begin position="328"/>
        <end position="356"/>
    </location>
</feature>
<organism evidence="9 10">
    <name type="scientific">Thermothielavioides terrestris (strain ATCC 38088 / NRRL 8126)</name>
    <name type="common">Thielavia terrestris</name>
    <dbReference type="NCBI Taxonomy" id="578455"/>
    <lineage>
        <taxon>Eukaryota</taxon>
        <taxon>Fungi</taxon>
        <taxon>Dikarya</taxon>
        <taxon>Ascomycota</taxon>
        <taxon>Pezizomycotina</taxon>
        <taxon>Sordariomycetes</taxon>
        <taxon>Sordariomycetidae</taxon>
        <taxon>Sordariales</taxon>
        <taxon>Chaetomiaceae</taxon>
        <taxon>Thermothielavioides</taxon>
        <taxon>Thermothielavioides terrestris</taxon>
    </lineage>
</organism>
<keyword evidence="3 7" id="KW-1133">Transmembrane helix</keyword>
<comment type="similarity">
    <text evidence="5">Belongs to the SAT4 family.</text>
</comment>
<evidence type="ECO:0000256" key="6">
    <source>
        <dbReference type="SAM" id="MobiDB-lite"/>
    </source>
</evidence>
<feature type="transmembrane region" description="Helical" evidence="7">
    <location>
        <begin position="50"/>
        <end position="73"/>
    </location>
</feature>
<evidence type="ECO:0000256" key="5">
    <source>
        <dbReference type="ARBA" id="ARBA00038359"/>
    </source>
</evidence>
<feature type="domain" description="Rhodopsin" evidence="8">
    <location>
        <begin position="35"/>
        <end position="279"/>
    </location>
</feature>
<dbReference type="RefSeq" id="XP_003654611.1">
    <property type="nucleotide sequence ID" value="XM_003654563.1"/>
</dbReference>
<feature type="transmembrane region" description="Helical" evidence="7">
    <location>
        <begin position="253"/>
        <end position="273"/>
    </location>
</feature>
<dbReference type="GO" id="GO:0016020">
    <property type="term" value="C:membrane"/>
    <property type="evidence" value="ECO:0007669"/>
    <property type="project" value="UniProtKB-SubCell"/>
</dbReference>
<evidence type="ECO:0000313" key="10">
    <source>
        <dbReference type="Proteomes" id="UP000008181"/>
    </source>
</evidence>
<evidence type="ECO:0000256" key="1">
    <source>
        <dbReference type="ARBA" id="ARBA00004141"/>
    </source>
</evidence>
<reference evidence="9 10" key="1">
    <citation type="journal article" date="2011" name="Nat. Biotechnol.">
        <title>Comparative genomic analysis of the thermophilic biomass-degrading fungi Myceliophthora thermophila and Thielavia terrestris.</title>
        <authorList>
            <person name="Berka R.M."/>
            <person name="Grigoriev I.V."/>
            <person name="Otillar R."/>
            <person name="Salamov A."/>
            <person name="Grimwood J."/>
            <person name="Reid I."/>
            <person name="Ishmael N."/>
            <person name="John T."/>
            <person name="Darmond C."/>
            <person name="Moisan M.-C."/>
            <person name="Henrissat B."/>
            <person name="Coutinho P.M."/>
            <person name="Lombard V."/>
            <person name="Natvig D.O."/>
            <person name="Lindquist E."/>
            <person name="Schmutz J."/>
            <person name="Lucas S."/>
            <person name="Harris P."/>
            <person name="Powlowski J."/>
            <person name="Bellemare A."/>
            <person name="Taylor D."/>
            <person name="Butler G."/>
            <person name="de Vries R.P."/>
            <person name="Allijn I.E."/>
            <person name="van den Brink J."/>
            <person name="Ushinsky S."/>
            <person name="Storms R."/>
            <person name="Powell A.J."/>
            <person name="Paulsen I.T."/>
            <person name="Elbourne L.D.H."/>
            <person name="Baker S.E."/>
            <person name="Magnuson J."/>
            <person name="LaBoissiere S."/>
            <person name="Clutterbuck A.J."/>
            <person name="Martinez D."/>
            <person name="Wogulis M."/>
            <person name="de Leon A.L."/>
            <person name="Rey M.W."/>
            <person name="Tsang A."/>
        </authorList>
    </citation>
    <scope>NUCLEOTIDE SEQUENCE [LARGE SCALE GENOMIC DNA]</scope>
    <source>
        <strain evidence="10">ATCC 38088 / NRRL 8126</strain>
    </source>
</reference>
<dbReference type="InterPro" id="IPR052337">
    <property type="entry name" value="SAT4-like"/>
</dbReference>
<evidence type="ECO:0000256" key="3">
    <source>
        <dbReference type="ARBA" id="ARBA00022989"/>
    </source>
</evidence>
<evidence type="ECO:0000313" key="9">
    <source>
        <dbReference type="EMBL" id="AEO68275.1"/>
    </source>
</evidence>
<evidence type="ECO:0000256" key="2">
    <source>
        <dbReference type="ARBA" id="ARBA00022692"/>
    </source>
</evidence>
<feature type="region of interest" description="Disordered" evidence="6">
    <location>
        <begin position="288"/>
        <end position="310"/>
    </location>
</feature>
<accession>G2R8Q9</accession>
<dbReference type="GeneID" id="11518660"/>
<feature type="transmembrane region" description="Helical" evidence="7">
    <location>
        <begin position="133"/>
        <end position="156"/>
    </location>
</feature>
<dbReference type="PANTHER" id="PTHR33048:SF47">
    <property type="entry name" value="INTEGRAL MEMBRANE PROTEIN-RELATED"/>
    <property type="match status" value="1"/>
</dbReference>
<protein>
    <recommendedName>
        <fullName evidence="8">Rhodopsin domain-containing protein</fullName>
    </recommendedName>
</protein>
<feature type="transmembrane region" description="Helical" evidence="7">
    <location>
        <begin position="93"/>
        <end position="121"/>
    </location>
</feature>
<proteinExistence type="inferred from homology"/>
<dbReference type="InterPro" id="IPR049326">
    <property type="entry name" value="Rhodopsin_dom_fungi"/>
</dbReference>
<feature type="transmembrane region" description="Helical" evidence="7">
    <location>
        <begin position="180"/>
        <end position="204"/>
    </location>
</feature>
<keyword evidence="4 7" id="KW-0472">Membrane</keyword>
<sequence length="382" mass="40858">MASEADPSSLSEYVGYRLTIFVGVFIPLQILAVALRFWARSITRGSSYGLDDWLVLVSLLCQLVACGIAIGSIKQAGVGYHVVYLEETSPETVVSFFKYLVAISAWYTSTVSLGKLAICCFYRRLFPQKPVHIAVGATAAVLIGNAIASTIAILAACKPFSANWGSAEVQATHCINKEALFVWGTLPNILTDAVLLAVPIPIVLRLHASNGLKVGLLATFLFGSIGLIASILRFVAFHNTNSFTDATFNAAELIIWTVCEPGIYLIAACLMVYRPLLEKFHIISPSGSKSGTGPGQSGGASAHHVSSTSRSRGLGYLAEASARGIPLRSKDGNGRFESLEDRASDEHPFKHSGAITETTSVQLSWEHVPPGTRPYGAAAWEP</sequence>
<dbReference type="eggNOG" id="ENOG502SMK9">
    <property type="taxonomic scope" value="Eukaryota"/>
</dbReference>
<dbReference type="PANTHER" id="PTHR33048">
    <property type="entry name" value="PTH11-LIKE INTEGRAL MEMBRANE PROTEIN (AFU_ORTHOLOGUE AFUA_5G11245)"/>
    <property type="match status" value="1"/>
</dbReference>
<dbReference type="Pfam" id="PF20684">
    <property type="entry name" value="Fung_rhodopsin"/>
    <property type="match status" value="1"/>
</dbReference>
<dbReference type="STRING" id="578455.G2R8Q9"/>
<feature type="transmembrane region" description="Helical" evidence="7">
    <location>
        <begin position="20"/>
        <end position="38"/>
    </location>
</feature>
<feature type="transmembrane region" description="Helical" evidence="7">
    <location>
        <begin position="216"/>
        <end position="237"/>
    </location>
</feature>
<name>G2R8Q9_THETT</name>
<dbReference type="HOGENOM" id="CLU_028200_0_1_1"/>
<dbReference type="OrthoDB" id="5342292at2759"/>
<dbReference type="Proteomes" id="UP000008181">
    <property type="component" value="Chromosome 3"/>
</dbReference>
<evidence type="ECO:0000259" key="8">
    <source>
        <dbReference type="Pfam" id="PF20684"/>
    </source>
</evidence>
<evidence type="ECO:0000256" key="7">
    <source>
        <dbReference type="SAM" id="Phobius"/>
    </source>
</evidence>
<evidence type="ECO:0000256" key="4">
    <source>
        <dbReference type="ARBA" id="ARBA00023136"/>
    </source>
</evidence>
<comment type="subcellular location">
    <subcellularLocation>
        <location evidence="1">Membrane</location>
        <topology evidence="1">Multi-pass membrane protein</topology>
    </subcellularLocation>
</comment>
<gene>
    <name evidence="9" type="ORF">THITE_76326</name>
</gene>
<dbReference type="KEGG" id="ttt:THITE_76326"/>
<feature type="compositionally biased region" description="Basic and acidic residues" evidence="6">
    <location>
        <begin position="328"/>
        <end position="349"/>
    </location>
</feature>